<dbReference type="AlphaFoldDB" id="A0A0V0Y9H0"/>
<evidence type="ECO:0000313" key="1">
    <source>
        <dbReference type="EMBL" id="KRX97062.1"/>
    </source>
</evidence>
<comment type="caution">
    <text evidence="1">The sequence shown here is derived from an EMBL/GenBank/DDBJ whole genome shotgun (WGS) entry which is preliminary data.</text>
</comment>
<reference evidence="1 2" key="1">
    <citation type="submission" date="2015-01" db="EMBL/GenBank/DDBJ databases">
        <title>Evolution of Trichinella species and genotypes.</title>
        <authorList>
            <person name="Korhonen P.K."/>
            <person name="Edoardo P."/>
            <person name="Giuseppe L.R."/>
            <person name="Gasser R.B."/>
        </authorList>
    </citation>
    <scope>NUCLEOTIDE SEQUENCE [LARGE SCALE GENOMIC DNA]</scope>
    <source>
        <strain evidence="1">ISS141</strain>
    </source>
</reference>
<dbReference type="EMBL" id="JYDU01000036">
    <property type="protein sequence ID" value="KRX97062.1"/>
    <property type="molecule type" value="Genomic_DNA"/>
</dbReference>
<gene>
    <name evidence="1" type="ORF">T4E_12189</name>
</gene>
<dbReference type="Proteomes" id="UP000054815">
    <property type="component" value="Unassembled WGS sequence"/>
</dbReference>
<sequence>MHTLVTSRRERNTTHQSLLALPLLLLLLLLLQLANWQLAILKLALFVSFFTTLYDDACLPPEAKNSLHTQGRQFSALNSAMEQLRLVDKRA</sequence>
<proteinExistence type="predicted"/>
<organism evidence="1 2">
    <name type="scientific">Trichinella pseudospiralis</name>
    <name type="common">Parasitic roundworm</name>
    <dbReference type="NCBI Taxonomy" id="6337"/>
    <lineage>
        <taxon>Eukaryota</taxon>
        <taxon>Metazoa</taxon>
        <taxon>Ecdysozoa</taxon>
        <taxon>Nematoda</taxon>
        <taxon>Enoplea</taxon>
        <taxon>Dorylaimia</taxon>
        <taxon>Trichinellida</taxon>
        <taxon>Trichinellidae</taxon>
        <taxon>Trichinella</taxon>
    </lineage>
</organism>
<evidence type="ECO:0000313" key="2">
    <source>
        <dbReference type="Proteomes" id="UP000054815"/>
    </source>
</evidence>
<accession>A0A0V0Y9H0</accession>
<name>A0A0V0Y9H0_TRIPS</name>
<protein>
    <submittedName>
        <fullName evidence="1">Uncharacterized protein</fullName>
    </submittedName>
</protein>